<accession>A0A2H5XCG2</accession>
<reference evidence="7" key="1">
    <citation type="submission" date="2017-09" db="EMBL/GenBank/DDBJ databases">
        <title>Metaegenomics of thermophilic ammonia-oxidizing enrichment culture.</title>
        <authorList>
            <person name="Kato S."/>
            <person name="Suzuki K."/>
        </authorList>
    </citation>
    <scope>NUCLEOTIDE SEQUENCE [LARGE SCALE GENOMIC DNA]</scope>
</reference>
<dbReference type="AlphaFoldDB" id="A0A2H5XCG2"/>
<evidence type="ECO:0000256" key="2">
    <source>
        <dbReference type="ARBA" id="ARBA00022448"/>
    </source>
</evidence>
<dbReference type="InterPro" id="IPR028082">
    <property type="entry name" value="Peripla_BP_I"/>
</dbReference>
<evidence type="ECO:0000256" key="4">
    <source>
        <dbReference type="ARBA" id="ARBA00022970"/>
    </source>
</evidence>
<keyword evidence="2" id="KW-0813">Transport</keyword>
<dbReference type="InterPro" id="IPR000709">
    <property type="entry name" value="Leu_Ile_Val-bd"/>
</dbReference>
<dbReference type="PANTHER" id="PTHR30483:SF6">
    <property type="entry name" value="PERIPLASMIC BINDING PROTEIN OF ABC TRANSPORTER FOR NATURAL AMINO ACIDS"/>
    <property type="match status" value="1"/>
</dbReference>
<dbReference type="SUPFAM" id="SSF53822">
    <property type="entry name" value="Periplasmic binding protein-like I"/>
    <property type="match status" value="1"/>
</dbReference>
<dbReference type="GO" id="GO:0006865">
    <property type="term" value="P:amino acid transport"/>
    <property type="evidence" value="ECO:0007669"/>
    <property type="project" value="UniProtKB-KW"/>
</dbReference>
<dbReference type="EMBL" id="BEHT01000016">
    <property type="protein sequence ID" value="GBC98864.1"/>
    <property type="molecule type" value="Genomic_DNA"/>
</dbReference>
<gene>
    <name evidence="6" type="primary">braC</name>
    <name evidence="6" type="ORF">HRbin17_01381</name>
</gene>
<comment type="similarity">
    <text evidence="1">Belongs to the leucine-binding protein family.</text>
</comment>
<dbReference type="PANTHER" id="PTHR30483">
    <property type="entry name" value="LEUCINE-SPECIFIC-BINDING PROTEIN"/>
    <property type="match status" value="1"/>
</dbReference>
<dbReference type="Proteomes" id="UP000236173">
    <property type="component" value="Unassembled WGS sequence"/>
</dbReference>
<comment type="caution">
    <text evidence="6">The sequence shown here is derived from an EMBL/GenBank/DDBJ whole genome shotgun (WGS) entry which is preliminary data.</text>
</comment>
<dbReference type="PRINTS" id="PR00337">
    <property type="entry name" value="LEUILEVALBP"/>
</dbReference>
<dbReference type="InterPro" id="IPR051010">
    <property type="entry name" value="BCAA_transport"/>
</dbReference>
<dbReference type="Pfam" id="PF13458">
    <property type="entry name" value="Peripla_BP_6"/>
    <property type="match status" value="1"/>
</dbReference>
<keyword evidence="4" id="KW-0029">Amino-acid transport</keyword>
<name>A0A2H5XCG2_9BACT</name>
<evidence type="ECO:0000313" key="6">
    <source>
        <dbReference type="EMBL" id="GBC98864.1"/>
    </source>
</evidence>
<dbReference type="PROSITE" id="PS51257">
    <property type="entry name" value="PROKAR_LIPOPROTEIN"/>
    <property type="match status" value="1"/>
</dbReference>
<dbReference type="InterPro" id="IPR028081">
    <property type="entry name" value="Leu-bd"/>
</dbReference>
<sequence length="392" mass="42632">MRAIACLGALAAVIALVGCRKPESDVIKVGHFASMTGPTATFGQSTDKGIRLAIDEINKQGGVLGKKIVVITEDDAGKTEEAAAAVQKLITRDRVVAVLGEVASSRSIVGGNICESAGIPMISPASTNPKVTQGKKWVFRICFVDTFQGAAMARFCFEHLKARTAAILKDRKNEYSVGLAEFFAKTFEQLGGRIVADENYQEGDVDFKPQLAKIKAADPDVLFVPGYYTECGLILKQARRDLGMNLPVTGGDGWDSASLIQEIRGDLEGQGVYFGNHFSPFEQRPEVQEFVKKFKERYGELPDAMAALGYDAARILVDAIRRAGSTDPAKIRDALEQTKDFPGVTGRITIDEHHNAQKPLLVLRIRDGKTQVVATIPPMEVEVRPARAPRTR</sequence>
<dbReference type="Gene3D" id="3.40.50.2300">
    <property type="match status" value="2"/>
</dbReference>
<evidence type="ECO:0000313" key="7">
    <source>
        <dbReference type="Proteomes" id="UP000236173"/>
    </source>
</evidence>
<evidence type="ECO:0000259" key="5">
    <source>
        <dbReference type="Pfam" id="PF13458"/>
    </source>
</evidence>
<evidence type="ECO:0000256" key="1">
    <source>
        <dbReference type="ARBA" id="ARBA00010062"/>
    </source>
</evidence>
<feature type="domain" description="Leucine-binding protein" evidence="5">
    <location>
        <begin position="27"/>
        <end position="368"/>
    </location>
</feature>
<dbReference type="CDD" id="cd06347">
    <property type="entry name" value="PBP1_ABC_LivK_ligand_binding-like"/>
    <property type="match status" value="1"/>
</dbReference>
<evidence type="ECO:0000256" key="3">
    <source>
        <dbReference type="ARBA" id="ARBA00022729"/>
    </source>
</evidence>
<organism evidence="6 7">
    <name type="scientific">Candidatus Fervidibacter japonicus</name>
    <dbReference type="NCBI Taxonomy" id="2035412"/>
    <lineage>
        <taxon>Bacteria</taxon>
        <taxon>Candidatus Fervidibacterota</taxon>
        <taxon>Candidatus Fervidibacter</taxon>
    </lineage>
</organism>
<keyword evidence="3" id="KW-0732">Signal</keyword>
<proteinExistence type="inferred from homology"/>
<protein>
    <submittedName>
        <fullName evidence="6">Leucine-, isoleucine-, valine-, threonine-, and alanine-binding protein</fullName>
    </submittedName>
</protein>